<evidence type="ECO:0000256" key="2">
    <source>
        <dbReference type="ARBA" id="ARBA00022741"/>
    </source>
</evidence>
<dbReference type="EMBL" id="GBRD01001775">
    <property type="protein sequence ID" value="JAG64046.1"/>
    <property type="molecule type" value="Transcribed_RNA"/>
</dbReference>
<dbReference type="SMART" id="SM00173">
    <property type="entry name" value="RAS"/>
    <property type="match status" value="1"/>
</dbReference>
<dbReference type="PROSITE" id="PS51421">
    <property type="entry name" value="RAS"/>
    <property type="match status" value="1"/>
</dbReference>
<reference evidence="3" key="1">
    <citation type="submission" date="2014-09" db="EMBL/GenBank/DDBJ databases">
        <authorList>
            <person name="Magalhaes I.L.F."/>
            <person name="Oliveira U."/>
            <person name="Santos F.R."/>
            <person name="Vidigal T.H.D.A."/>
            <person name="Brescovit A.D."/>
            <person name="Santos A.J."/>
        </authorList>
    </citation>
    <scope>NUCLEOTIDE SEQUENCE</scope>
</reference>
<dbReference type="Pfam" id="PF00071">
    <property type="entry name" value="Ras"/>
    <property type="match status" value="1"/>
</dbReference>
<keyword evidence="2" id="KW-0547">Nucleotide-binding</keyword>
<dbReference type="PROSITE" id="PS51419">
    <property type="entry name" value="RAB"/>
    <property type="match status" value="1"/>
</dbReference>
<dbReference type="InterPro" id="IPR001806">
    <property type="entry name" value="Small_GTPase"/>
</dbReference>
<evidence type="ECO:0008006" key="4">
    <source>
        <dbReference type="Google" id="ProtNLM"/>
    </source>
</evidence>
<dbReference type="SMART" id="SM00175">
    <property type="entry name" value="RAB"/>
    <property type="match status" value="1"/>
</dbReference>
<dbReference type="FunFam" id="3.40.50.300:FF:001447">
    <property type="entry name" value="Ras-related protein Rab-1B"/>
    <property type="match status" value="1"/>
</dbReference>
<organism evidence="3">
    <name type="scientific">Lygus hesperus</name>
    <name type="common">Western plant bug</name>
    <dbReference type="NCBI Taxonomy" id="30085"/>
    <lineage>
        <taxon>Eukaryota</taxon>
        <taxon>Metazoa</taxon>
        <taxon>Ecdysozoa</taxon>
        <taxon>Arthropoda</taxon>
        <taxon>Hexapoda</taxon>
        <taxon>Insecta</taxon>
        <taxon>Pterygota</taxon>
        <taxon>Neoptera</taxon>
        <taxon>Paraneoptera</taxon>
        <taxon>Hemiptera</taxon>
        <taxon>Heteroptera</taxon>
        <taxon>Panheteroptera</taxon>
        <taxon>Cimicomorpha</taxon>
        <taxon>Miridae</taxon>
        <taxon>Mirini</taxon>
        <taxon>Lygus</taxon>
    </lineage>
</organism>
<evidence type="ECO:0000313" key="3">
    <source>
        <dbReference type="EMBL" id="JAG64046.1"/>
    </source>
</evidence>
<sequence>MEPTPTDDDYFERQIKLVLVGEQSSGKTCIVNRLCNSDFTRQYYPTYGVDFVHQRHEVRSGKTVSLIIWDVSGAALNSSLLPCYLHAAQIIFVVFDITNAASYSKAAEWLTAIKNIDTGTSPTIALIANKSDMEHQRCVTSEKQNKFANEHGLANHTVSARTGENLKITVQKACADRLGLKLSRVEQEAHQSVVRAEIIAPSQNQVYPTYQPTPSTICSIM</sequence>
<dbReference type="SUPFAM" id="SSF52540">
    <property type="entry name" value="P-loop containing nucleoside triphosphate hydrolases"/>
    <property type="match status" value="1"/>
</dbReference>
<dbReference type="Gene3D" id="3.40.50.300">
    <property type="entry name" value="P-loop containing nucleotide triphosphate hydrolases"/>
    <property type="match status" value="1"/>
</dbReference>
<comment type="similarity">
    <text evidence="1">Belongs to the small GTPase superfamily. Rab family.</text>
</comment>
<dbReference type="NCBIfam" id="TIGR00231">
    <property type="entry name" value="small_GTP"/>
    <property type="match status" value="1"/>
</dbReference>
<name>A0A0K8TF92_LYGHE</name>
<dbReference type="GO" id="GO:0003924">
    <property type="term" value="F:GTPase activity"/>
    <property type="evidence" value="ECO:0007669"/>
    <property type="project" value="InterPro"/>
</dbReference>
<evidence type="ECO:0000256" key="1">
    <source>
        <dbReference type="ARBA" id="ARBA00006270"/>
    </source>
</evidence>
<dbReference type="InterPro" id="IPR027417">
    <property type="entry name" value="P-loop_NTPase"/>
</dbReference>
<dbReference type="SMART" id="SM00174">
    <property type="entry name" value="RHO"/>
    <property type="match status" value="1"/>
</dbReference>
<dbReference type="InterPro" id="IPR005225">
    <property type="entry name" value="Small_GTP-bd"/>
</dbReference>
<dbReference type="GO" id="GO:0005525">
    <property type="term" value="F:GTP binding"/>
    <property type="evidence" value="ECO:0007669"/>
    <property type="project" value="InterPro"/>
</dbReference>
<accession>A0A0K8TF92</accession>
<dbReference type="AlphaFoldDB" id="A0A0K8TF92"/>
<proteinExistence type="inferred from homology"/>
<dbReference type="PRINTS" id="PR00449">
    <property type="entry name" value="RASTRNSFRMNG"/>
</dbReference>
<protein>
    <recommendedName>
        <fullName evidence="4">Ras-related protein Rab-28</fullName>
    </recommendedName>
</protein>
<dbReference type="PANTHER" id="PTHR47978">
    <property type="match status" value="1"/>
</dbReference>